<evidence type="ECO:0000313" key="11">
    <source>
        <dbReference type="EMBL" id="SMC47791.1"/>
    </source>
</evidence>
<dbReference type="GO" id="GO:0009360">
    <property type="term" value="C:DNA polymerase III complex"/>
    <property type="evidence" value="ECO:0007669"/>
    <property type="project" value="InterPro"/>
</dbReference>
<dbReference type="GO" id="GO:0003677">
    <property type="term" value="F:DNA binding"/>
    <property type="evidence" value="ECO:0007669"/>
    <property type="project" value="InterPro"/>
</dbReference>
<evidence type="ECO:0000313" key="12">
    <source>
        <dbReference type="Proteomes" id="UP000192790"/>
    </source>
</evidence>
<dbReference type="InterPro" id="IPR008921">
    <property type="entry name" value="DNA_pol3_clamp-load_cplx_C"/>
</dbReference>
<evidence type="ECO:0000256" key="2">
    <source>
        <dbReference type="ARBA" id="ARBA00017703"/>
    </source>
</evidence>
<dbReference type="RefSeq" id="WP_084233727.1">
    <property type="nucleotide sequence ID" value="NZ_FWXW01000002.1"/>
</dbReference>
<evidence type="ECO:0000256" key="8">
    <source>
        <dbReference type="ARBA" id="ARBA00049244"/>
    </source>
</evidence>
<keyword evidence="3" id="KW-0808">Transferase</keyword>
<name>A0A1W1ZI98_9FIRM</name>
<dbReference type="OrthoDB" id="9775929at2"/>
<keyword evidence="5" id="KW-0235">DNA replication</keyword>
<dbReference type="GO" id="GO:0006261">
    <property type="term" value="P:DNA-templated DNA replication"/>
    <property type="evidence" value="ECO:0007669"/>
    <property type="project" value="TreeGrafter"/>
</dbReference>
<organism evidence="11 12">
    <name type="scientific">Papillibacter cinnamivorans DSM 12816</name>
    <dbReference type="NCBI Taxonomy" id="1122930"/>
    <lineage>
        <taxon>Bacteria</taxon>
        <taxon>Bacillati</taxon>
        <taxon>Bacillota</taxon>
        <taxon>Clostridia</taxon>
        <taxon>Eubacteriales</taxon>
        <taxon>Oscillospiraceae</taxon>
        <taxon>Papillibacter</taxon>
    </lineage>
</organism>
<dbReference type="Pfam" id="PF06144">
    <property type="entry name" value="DNA_pol3_delta"/>
    <property type="match status" value="1"/>
</dbReference>
<dbReference type="Proteomes" id="UP000192790">
    <property type="component" value="Unassembled WGS sequence"/>
</dbReference>
<dbReference type="InterPro" id="IPR010372">
    <property type="entry name" value="DNA_pol3_delta_N"/>
</dbReference>
<dbReference type="SUPFAM" id="SSF48019">
    <property type="entry name" value="post-AAA+ oligomerization domain-like"/>
    <property type="match status" value="1"/>
</dbReference>
<evidence type="ECO:0000259" key="10">
    <source>
        <dbReference type="Pfam" id="PF21694"/>
    </source>
</evidence>
<feature type="domain" description="DNA polymerase III delta subunit-like C-terminal" evidence="10">
    <location>
        <begin position="222"/>
        <end position="340"/>
    </location>
</feature>
<dbReference type="Gene3D" id="1.20.272.10">
    <property type="match status" value="1"/>
</dbReference>
<dbReference type="SUPFAM" id="SSF52540">
    <property type="entry name" value="P-loop containing nucleoside triphosphate hydrolases"/>
    <property type="match status" value="1"/>
</dbReference>
<dbReference type="GO" id="GO:0003887">
    <property type="term" value="F:DNA-directed DNA polymerase activity"/>
    <property type="evidence" value="ECO:0007669"/>
    <property type="project" value="UniProtKB-KW"/>
</dbReference>
<reference evidence="11 12" key="1">
    <citation type="submission" date="2017-04" db="EMBL/GenBank/DDBJ databases">
        <authorList>
            <person name="Afonso C.L."/>
            <person name="Miller P.J."/>
            <person name="Scott M.A."/>
            <person name="Spackman E."/>
            <person name="Goraichik I."/>
            <person name="Dimitrov K.M."/>
            <person name="Suarez D.L."/>
            <person name="Swayne D.E."/>
        </authorList>
    </citation>
    <scope>NUCLEOTIDE SEQUENCE [LARGE SCALE GENOMIC DNA]</scope>
    <source>
        <strain evidence="11 12">DSM 12816</strain>
    </source>
</reference>
<gene>
    <name evidence="11" type="ORF">SAMN02745168_1093</name>
</gene>
<comment type="similarity">
    <text evidence="7">Belongs to the DNA polymerase HolA subunit family.</text>
</comment>
<keyword evidence="4" id="KW-0548">Nucleotidyltransferase</keyword>
<evidence type="ECO:0000256" key="6">
    <source>
        <dbReference type="ARBA" id="ARBA00022932"/>
    </source>
</evidence>
<keyword evidence="6" id="KW-0239">DNA-directed DNA polymerase</keyword>
<evidence type="ECO:0000259" key="9">
    <source>
        <dbReference type="Pfam" id="PF06144"/>
    </source>
</evidence>
<dbReference type="Pfam" id="PF21694">
    <property type="entry name" value="DNA_pol3_delta_C"/>
    <property type="match status" value="1"/>
</dbReference>
<keyword evidence="12" id="KW-1185">Reference proteome</keyword>
<evidence type="ECO:0000256" key="4">
    <source>
        <dbReference type="ARBA" id="ARBA00022695"/>
    </source>
</evidence>
<dbReference type="STRING" id="1122930.SAMN02745168_1093"/>
<dbReference type="InterPro" id="IPR027417">
    <property type="entry name" value="P-loop_NTPase"/>
</dbReference>
<dbReference type="EMBL" id="FWXW01000002">
    <property type="protein sequence ID" value="SMC47791.1"/>
    <property type="molecule type" value="Genomic_DNA"/>
</dbReference>
<evidence type="ECO:0000256" key="1">
    <source>
        <dbReference type="ARBA" id="ARBA00012417"/>
    </source>
</evidence>
<accession>A0A1W1ZI98</accession>
<protein>
    <recommendedName>
        <fullName evidence="2">DNA polymerase III subunit delta</fullName>
        <ecNumber evidence="1">2.7.7.7</ecNumber>
    </recommendedName>
</protein>
<dbReference type="NCBIfam" id="TIGR01128">
    <property type="entry name" value="holA"/>
    <property type="match status" value="1"/>
</dbReference>
<dbReference type="InterPro" id="IPR005790">
    <property type="entry name" value="DNA_polIII_delta"/>
</dbReference>
<evidence type="ECO:0000256" key="7">
    <source>
        <dbReference type="ARBA" id="ARBA00034754"/>
    </source>
</evidence>
<dbReference type="Gene3D" id="1.10.8.60">
    <property type="match status" value="1"/>
</dbReference>
<dbReference type="InterPro" id="IPR048466">
    <property type="entry name" value="DNA_pol3_delta-like_C"/>
</dbReference>
<dbReference type="PANTHER" id="PTHR34388:SF1">
    <property type="entry name" value="DNA POLYMERASE III SUBUNIT DELTA"/>
    <property type="match status" value="1"/>
</dbReference>
<dbReference type="Gene3D" id="3.40.50.300">
    <property type="entry name" value="P-loop containing nucleotide triphosphate hydrolases"/>
    <property type="match status" value="1"/>
</dbReference>
<comment type="catalytic activity">
    <reaction evidence="8">
        <text>DNA(n) + a 2'-deoxyribonucleoside 5'-triphosphate = DNA(n+1) + diphosphate</text>
        <dbReference type="Rhea" id="RHEA:22508"/>
        <dbReference type="Rhea" id="RHEA-COMP:17339"/>
        <dbReference type="Rhea" id="RHEA-COMP:17340"/>
        <dbReference type="ChEBI" id="CHEBI:33019"/>
        <dbReference type="ChEBI" id="CHEBI:61560"/>
        <dbReference type="ChEBI" id="CHEBI:173112"/>
        <dbReference type="EC" id="2.7.7.7"/>
    </reaction>
</comment>
<proteinExistence type="inferred from homology"/>
<evidence type="ECO:0000256" key="3">
    <source>
        <dbReference type="ARBA" id="ARBA00022679"/>
    </source>
</evidence>
<dbReference type="EC" id="2.7.7.7" evidence="1"/>
<evidence type="ECO:0000256" key="5">
    <source>
        <dbReference type="ARBA" id="ARBA00022705"/>
    </source>
</evidence>
<dbReference type="PANTHER" id="PTHR34388">
    <property type="entry name" value="DNA POLYMERASE III SUBUNIT DELTA"/>
    <property type="match status" value="1"/>
</dbReference>
<feature type="domain" description="DNA polymerase III delta N-terminal" evidence="9">
    <location>
        <begin position="27"/>
        <end position="145"/>
    </location>
</feature>
<sequence length="347" mass="39113">MAKTGADQAGYRRLRRAVSDGDIGKLYVFYGEEDYLRDFCLGEMKKALVEPGMEEFNFRRLQGKNLTLRELNEAVDTFPMGAGKTFVTVSDYDLFKAGEQKEELAAFLSDLPDTCCLVFLYDTLEYKPDARLKLTKTIREKGETVQFSRQEQSDLVSWIRRRFKAMDKEIDGKRAEYLIFLCGGLMTGLVSEIEKVGAYAKGRTITKEDIDAVATPVLDAVAFQMTDAMAERDFDKAAGILGTLLKMQEPPVRLLAVIGRQMRQLYSARLALDTGRDASKLMELWGMRSSYPAQLLLRSAGRFSTPWCRKAVRLCCEADLAMKSSFGDSEDILKLLILRLAQKEAEA</sequence>
<dbReference type="AlphaFoldDB" id="A0A1W1ZI98"/>